<feature type="transmembrane region" description="Helical" evidence="10">
    <location>
        <begin position="323"/>
        <end position="346"/>
    </location>
</feature>
<evidence type="ECO:0000256" key="3">
    <source>
        <dbReference type="ARBA" id="ARBA00022475"/>
    </source>
</evidence>
<evidence type="ECO:0000256" key="2">
    <source>
        <dbReference type="ARBA" id="ARBA00010663"/>
    </source>
</evidence>
<evidence type="ECO:0000256" key="8">
    <source>
        <dbReference type="ARBA" id="ARBA00023170"/>
    </source>
</evidence>
<dbReference type="Pfam" id="PF00001">
    <property type="entry name" value="7tm_1"/>
    <property type="match status" value="1"/>
</dbReference>
<feature type="transmembrane region" description="Helical" evidence="10">
    <location>
        <begin position="195"/>
        <end position="220"/>
    </location>
</feature>
<dbReference type="GO" id="GO:0005886">
    <property type="term" value="C:plasma membrane"/>
    <property type="evidence" value="ECO:0007669"/>
    <property type="project" value="UniProtKB-SubCell"/>
</dbReference>
<comment type="subcellular location">
    <subcellularLocation>
        <location evidence="1">Cell membrane</location>
        <topology evidence="1">Multi-pass membrane protein</topology>
    </subcellularLocation>
</comment>
<name>A0AAD9MZY1_9ANNE</name>
<reference evidence="12" key="1">
    <citation type="journal article" date="2023" name="Mol. Biol. Evol.">
        <title>Third-Generation Sequencing Reveals the Adaptive Role of the Epigenome in Three Deep-Sea Polychaetes.</title>
        <authorList>
            <person name="Perez M."/>
            <person name="Aroh O."/>
            <person name="Sun Y."/>
            <person name="Lan Y."/>
            <person name="Juniper S.K."/>
            <person name="Young C.R."/>
            <person name="Angers B."/>
            <person name="Qian P.Y."/>
        </authorList>
    </citation>
    <scope>NUCLEOTIDE SEQUENCE</scope>
    <source>
        <strain evidence="12">P08H-3</strain>
    </source>
</reference>
<feature type="transmembrane region" description="Helical" evidence="10">
    <location>
        <begin position="152"/>
        <end position="175"/>
    </location>
</feature>
<keyword evidence="13" id="KW-1185">Reference proteome</keyword>
<evidence type="ECO:0000256" key="4">
    <source>
        <dbReference type="ARBA" id="ARBA00022692"/>
    </source>
</evidence>
<dbReference type="AlphaFoldDB" id="A0AAD9MZY1"/>
<dbReference type="Proteomes" id="UP001208570">
    <property type="component" value="Unassembled WGS sequence"/>
</dbReference>
<evidence type="ECO:0000256" key="10">
    <source>
        <dbReference type="SAM" id="Phobius"/>
    </source>
</evidence>
<keyword evidence="6" id="KW-0297">G-protein coupled receptor</keyword>
<feature type="transmembrane region" description="Helical" evidence="10">
    <location>
        <begin position="109"/>
        <end position="131"/>
    </location>
</feature>
<keyword evidence="7 10" id="KW-0472">Membrane</keyword>
<evidence type="ECO:0000256" key="7">
    <source>
        <dbReference type="ARBA" id="ARBA00023136"/>
    </source>
</evidence>
<evidence type="ECO:0000256" key="1">
    <source>
        <dbReference type="ARBA" id="ARBA00004651"/>
    </source>
</evidence>
<dbReference type="PROSITE" id="PS50262">
    <property type="entry name" value="G_PROTEIN_RECEP_F1_2"/>
    <property type="match status" value="1"/>
</dbReference>
<dbReference type="EMBL" id="JAODUP010000463">
    <property type="protein sequence ID" value="KAK2149199.1"/>
    <property type="molecule type" value="Genomic_DNA"/>
</dbReference>
<dbReference type="GO" id="GO:0004983">
    <property type="term" value="F:neuropeptide Y receptor activity"/>
    <property type="evidence" value="ECO:0007669"/>
    <property type="project" value="InterPro"/>
</dbReference>
<evidence type="ECO:0000259" key="11">
    <source>
        <dbReference type="PROSITE" id="PS50262"/>
    </source>
</evidence>
<dbReference type="InterPro" id="IPR000276">
    <property type="entry name" value="GPCR_Rhodpsn"/>
</dbReference>
<dbReference type="SUPFAM" id="SSF81321">
    <property type="entry name" value="Family A G protein-coupled receptor-like"/>
    <property type="match status" value="1"/>
</dbReference>
<accession>A0AAD9MZY1</accession>
<protein>
    <recommendedName>
        <fullName evidence="11">G-protein coupled receptors family 1 profile domain-containing protein</fullName>
    </recommendedName>
</protein>
<dbReference type="PRINTS" id="PR01012">
    <property type="entry name" value="NRPEPTIDEYR"/>
</dbReference>
<dbReference type="PRINTS" id="PR00237">
    <property type="entry name" value="GPCRRHODOPSN"/>
</dbReference>
<feature type="transmembrane region" description="Helical" evidence="10">
    <location>
        <begin position="74"/>
        <end position="97"/>
    </location>
</feature>
<sequence>MEFGSYNQSDNATNTSARAIIGDDVDDDEVSPAIIHFITIFMSIASATGTGGNLLVLIMLILQKKLYQNNLMNIYIGNLAISDLIICVLLIPYHLFTIRSKTGLLGCKAMGFLSILLLYVSIISLAAIALNRYALFTWPRDRYKYCYTHRRINYSIVIIWLLCFVLCCPLVLGFGRTGYNRKLGSCFFPSDDLLSYIYIMTIGHAIIAFPALGFTSFVYIRIMLIYKRMRCHLDTHSNPVISISSTGNKPTTCTTSSVIAEVGSILQTNSECYSLDLLNESGAGEGGRKHCQKIKRTRMTVEWLTISMGGNSVIMQRFQKKMFIILALFIIWLAFVICWMPLLLVYSVDYYKLIPANYYQVALALAFANSAINPLLYGMLNRDFRKAFIFMLKCPKSDSQWDE</sequence>
<comment type="similarity">
    <text evidence="2">Belongs to the G-protein coupled receptor 1 family.</text>
</comment>
<proteinExistence type="inferred from homology"/>
<dbReference type="CDD" id="cd00637">
    <property type="entry name" value="7tm_classA_rhodopsin-like"/>
    <property type="match status" value="1"/>
</dbReference>
<keyword evidence="8" id="KW-0675">Receptor</keyword>
<evidence type="ECO:0000256" key="5">
    <source>
        <dbReference type="ARBA" id="ARBA00022989"/>
    </source>
</evidence>
<keyword evidence="9" id="KW-0807">Transducer</keyword>
<dbReference type="InterPro" id="IPR017452">
    <property type="entry name" value="GPCR_Rhodpsn_7TM"/>
</dbReference>
<keyword evidence="5 10" id="KW-1133">Transmembrane helix</keyword>
<dbReference type="InterPro" id="IPR000611">
    <property type="entry name" value="NPY_rcpt"/>
</dbReference>
<organism evidence="12 13">
    <name type="scientific">Paralvinella palmiformis</name>
    <dbReference type="NCBI Taxonomy" id="53620"/>
    <lineage>
        <taxon>Eukaryota</taxon>
        <taxon>Metazoa</taxon>
        <taxon>Spiralia</taxon>
        <taxon>Lophotrochozoa</taxon>
        <taxon>Annelida</taxon>
        <taxon>Polychaeta</taxon>
        <taxon>Sedentaria</taxon>
        <taxon>Canalipalpata</taxon>
        <taxon>Terebellida</taxon>
        <taxon>Terebelliformia</taxon>
        <taxon>Alvinellidae</taxon>
        <taxon>Paralvinella</taxon>
    </lineage>
</organism>
<evidence type="ECO:0000313" key="12">
    <source>
        <dbReference type="EMBL" id="KAK2149199.1"/>
    </source>
</evidence>
<feature type="transmembrane region" description="Helical" evidence="10">
    <location>
        <begin position="34"/>
        <end position="62"/>
    </location>
</feature>
<dbReference type="Gene3D" id="1.20.1070.10">
    <property type="entry name" value="Rhodopsin 7-helix transmembrane proteins"/>
    <property type="match status" value="1"/>
</dbReference>
<dbReference type="PANTHER" id="PTHR24228">
    <property type="entry name" value="B2 BRADYKININ RECEPTOR/ANGIOTENSIN II RECEPTOR"/>
    <property type="match status" value="1"/>
</dbReference>
<keyword evidence="3" id="KW-1003">Cell membrane</keyword>
<evidence type="ECO:0000313" key="13">
    <source>
        <dbReference type="Proteomes" id="UP001208570"/>
    </source>
</evidence>
<comment type="caution">
    <text evidence="12">The sequence shown here is derived from an EMBL/GenBank/DDBJ whole genome shotgun (WGS) entry which is preliminary data.</text>
</comment>
<evidence type="ECO:0000256" key="9">
    <source>
        <dbReference type="ARBA" id="ARBA00023224"/>
    </source>
</evidence>
<keyword evidence="4 10" id="KW-0812">Transmembrane</keyword>
<gene>
    <name evidence="12" type="ORF">LSH36_463g06036</name>
</gene>
<feature type="transmembrane region" description="Helical" evidence="10">
    <location>
        <begin position="358"/>
        <end position="380"/>
    </location>
</feature>
<feature type="domain" description="G-protein coupled receptors family 1 profile" evidence="11">
    <location>
        <begin position="52"/>
        <end position="377"/>
    </location>
</feature>
<evidence type="ECO:0000256" key="6">
    <source>
        <dbReference type="ARBA" id="ARBA00023040"/>
    </source>
</evidence>
<dbReference type="PANTHER" id="PTHR24228:SF75">
    <property type="entry name" value="G-PROTEIN COUPLED RECEPTORS FAMILY 1 PROFILE DOMAIN-CONTAINING PROTEIN"/>
    <property type="match status" value="1"/>
</dbReference>